<gene>
    <name evidence="4" type="ORF">O1V66_04855</name>
</gene>
<proteinExistence type="inferred from homology"/>
<dbReference type="InterPro" id="IPR003829">
    <property type="entry name" value="Pirin_N_dom"/>
</dbReference>
<dbReference type="PIRSF" id="PIRSF006232">
    <property type="entry name" value="Pirin"/>
    <property type="match status" value="1"/>
</dbReference>
<evidence type="ECO:0000256" key="1">
    <source>
        <dbReference type="ARBA" id="ARBA00008416"/>
    </source>
</evidence>
<reference evidence="4" key="1">
    <citation type="submission" date="2022-12" db="EMBL/GenBank/DDBJ databases">
        <title>Complete genome sequence of an Australian strain of Rouxiella badensis DAR84756 and resolution of the R. badensis DSM100043 and R. chamberiensis DSM28324 genomes.</title>
        <authorList>
            <person name="Paul S."/>
            <person name="Anderson P.J."/>
            <person name="Maynard G."/>
            <person name="Dyall-Smith M."/>
            <person name="Kudinha T."/>
        </authorList>
    </citation>
    <scope>NUCLEOTIDE SEQUENCE</scope>
    <source>
        <strain evidence="4">DSM 28324</strain>
    </source>
</reference>
<dbReference type="Gene3D" id="2.60.120.10">
    <property type="entry name" value="Jelly Rolls"/>
    <property type="match status" value="2"/>
</dbReference>
<dbReference type="EMBL" id="CP114058">
    <property type="protein sequence ID" value="WAT02019.1"/>
    <property type="molecule type" value="Genomic_DNA"/>
</dbReference>
<dbReference type="SUPFAM" id="SSF51182">
    <property type="entry name" value="RmlC-like cupins"/>
    <property type="match status" value="1"/>
</dbReference>
<evidence type="ECO:0000313" key="4">
    <source>
        <dbReference type="EMBL" id="WAT02019.1"/>
    </source>
</evidence>
<protein>
    <submittedName>
        <fullName evidence="4">Pirin family protein</fullName>
    </submittedName>
</protein>
<sequence length="249" mass="27621">MFKIFRSHKRRHGSGGFGIEILWPGTVQKSDDSGIGAIGRIDHANVLPGTVISMHPHKDDEILTYMRKGKMLHLDTVGNEEEITNTRLMLMNAGHTFQHEERILGGSDDTMQCLQIFVRPSQADLKPQVQFHDFGQPYSENAWRLIAGPDNAPLLFRAQAWLQDTRLESGSEISLPPVPVSGVARILYVFEGSARIGDMHLETGESVIIRDDEAHTVTADAQTDLVLFTTDPNASVFRGGMFSGNILSR</sequence>
<keyword evidence="5" id="KW-1185">Reference proteome</keyword>
<evidence type="ECO:0000256" key="2">
    <source>
        <dbReference type="RuleBase" id="RU003457"/>
    </source>
</evidence>
<organism evidence="4 5">
    <name type="scientific">Rouxiella chamberiensis</name>
    <dbReference type="NCBI Taxonomy" id="1513468"/>
    <lineage>
        <taxon>Bacteria</taxon>
        <taxon>Pseudomonadati</taxon>
        <taxon>Pseudomonadota</taxon>
        <taxon>Gammaproteobacteria</taxon>
        <taxon>Enterobacterales</taxon>
        <taxon>Yersiniaceae</taxon>
        <taxon>Rouxiella</taxon>
    </lineage>
</organism>
<dbReference type="Proteomes" id="UP001164712">
    <property type="component" value="Chromosome"/>
</dbReference>
<feature type="domain" description="Pirin N-terminal" evidence="3">
    <location>
        <begin position="46"/>
        <end position="118"/>
    </location>
</feature>
<dbReference type="PANTHER" id="PTHR43212">
    <property type="entry name" value="QUERCETIN 2,3-DIOXYGENASE"/>
    <property type="match status" value="1"/>
</dbReference>
<dbReference type="InterPro" id="IPR011051">
    <property type="entry name" value="RmlC_Cupin_sf"/>
</dbReference>
<dbReference type="RefSeq" id="WP_045046923.1">
    <property type="nucleotide sequence ID" value="NZ_CP114058.1"/>
</dbReference>
<evidence type="ECO:0000313" key="5">
    <source>
        <dbReference type="Proteomes" id="UP001164712"/>
    </source>
</evidence>
<dbReference type="Pfam" id="PF02678">
    <property type="entry name" value="Pirin"/>
    <property type="match status" value="1"/>
</dbReference>
<accession>A0ABY7HSH5</accession>
<evidence type="ECO:0000259" key="3">
    <source>
        <dbReference type="Pfam" id="PF02678"/>
    </source>
</evidence>
<name>A0ABY7HSH5_9GAMM</name>
<comment type="similarity">
    <text evidence="1 2">Belongs to the pirin family.</text>
</comment>
<dbReference type="InterPro" id="IPR014710">
    <property type="entry name" value="RmlC-like_jellyroll"/>
</dbReference>
<dbReference type="InterPro" id="IPR012093">
    <property type="entry name" value="Pirin"/>
</dbReference>
<dbReference type="PANTHER" id="PTHR43212:SF3">
    <property type="entry name" value="QUERCETIN 2,3-DIOXYGENASE"/>
    <property type="match status" value="1"/>
</dbReference>